<gene>
    <name evidence="1" type="ORF">C5689_06320</name>
</gene>
<comment type="caution">
    <text evidence="1">The sequence shown here is derived from an EMBL/GenBank/DDBJ whole genome shotgun (WGS) entry which is preliminary data.</text>
</comment>
<organism evidence="1 2">
    <name type="scientific">Methylosinus sporium</name>
    <dbReference type="NCBI Taxonomy" id="428"/>
    <lineage>
        <taxon>Bacteria</taxon>
        <taxon>Pseudomonadati</taxon>
        <taxon>Pseudomonadota</taxon>
        <taxon>Alphaproteobacteria</taxon>
        <taxon>Hyphomicrobiales</taxon>
        <taxon>Methylocystaceae</taxon>
        <taxon>Methylosinus</taxon>
    </lineage>
</organism>
<evidence type="ECO:0000313" key="1">
    <source>
        <dbReference type="EMBL" id="PWB94675.1"/>
    </source>
</evidence>
<dbReference type="Proteomes" id="UP000245137">
    <property type="component" value="Unassembled WGS sequence"/>
</dbReference>
<dbReference type="EMBL" id="PUIV01000006">
    <property type="protein sequence ID" value="PWB94675.1"/>
    <property type="molecule type" value="Genomic_DNA"/>
</dbReference>
<accession>A0A2U1SSU4</accession>
<proteinExistence type="predicted"/>
<evidence type="ECO:0000313" key="2">
    <source>
        <dbReference type="Proteomes" id="UP000245137"/>
    </source>
</evidence>
<reference evidence="1 2" key="1">
    <citation type="journal article" date="2018" name="Appl. Microbiol. Biotechnol.">
        <title>Co-cultivation of the strictly anaerobic methanogen Methanosarcina barkeri with aerobic methanotrophs in an oxygen-limited membrane bioreactor.</title>
        <authorList>
            <person name="In 't Zandt M.H."/>
            <person name="van den Bosch T.J.M."/>
            <person name="Rijkers R."/>
            <person name="van Kessel M.A.H.J."/>
            <person name="Jetten M.S.M."/>
            <person name="Welte C.U."/>
        </authorList>
    </citation>
    <scope>NUCLEOTIDE SEQUENCE [LARGE SCALE GENOMIC DNA]</scope>
    <source>
        <strain evidence="1 2">DSM 17706</strain>
    </source>
</reference>
<protein>
    <submittedName>
        <fullName evidence="1">Uncharacterized protein</fullName>
    </submittedName>
</protein>
<dbReference type="RefSeq" id="WP_108916428.1">
    <property type="nucleotide sequence ID" value="NZ_BGJY01000018.1"/>
</dbReference>
<name>A0A2U1SSU4_METSR</name>
<sequence>MYEICRFLSATTPKVRKARKPAAKRATIGAKVRAHGMEGEIIGKDFNGYPWKLRLVSSTGVVTEGGANRSAFDVI</sequence>
<keyword evidence="2" id="KW-1185">Reference proteome</keyword>
<dbReference type="AlphaFoldDB" id="A0A2U1SSU4"/>